<evidence type="ECO:0000259" key="11">
    <source>
        <dbReference type="Pfam" id="PF07715"/>
    </source>
</evidence>
<feature type="domain" description="TonB-dependent receptor plug" evidence="11">
    <location>
        <begin position="132"/>
        <end position="237"/>
    </location>
</feature>
<keyword evidence="3 8" id="KW-1134">Transmembrane beta strand</keyword>
<evidence type="ECO:0000256" key="9">
    <source>
        <dbReference type="RuleBase" id="RU003357"/>
    </source>
</evidence>
<dbReference type="SUPFAM" id="SSF49464">
    <property type="entry name" value="Carboxypeptidase regulatory domain-like"/>
    <property type="match status" value="1"/>
</dbReference>
<dbReference type="FunFam" id="2.170.130.10:FF:000008">
    <property type="entry name" value="SusC/RagA family TonB-linked outer membrane protein"/>
    <property type="match status" value="1"/>
</dbReference>
<dbReference type="GO" id="GO:0009279">
    <property type="term" value="C:cell outer membrane"/>
    <property type="evidence" value="ECO:0007669"/>
    <property type="project" value="UniProtKB-SubCell"/>
</dbReference>
<dbReference type="AlphaFoldDB" id="A0A0S7BXI1"/>
<evidence type="ECO:0000256" key="1">
    <source>
        <dbReference type="ARBA" id="ARBA00004571"/>
    </source>
</evidence>
<keyword evidence="5 9" id="KW-0798">TonB box</keyword>
<dbReference type="SUPFAM" id="SSF56935">
    <property type="entry name" value="Porins"/>
    <property type="match status" value="1"/>
</dbReference>
<accession>A0A0S7BXI1</accession>
<comment type="similarity">
    <text evidence="8 9">Belongs to the TonB-dependent receptor family.</text>
</comment>
<dbReference type="Pfam" id="PF00593">
    <property type="entry name" value="TonB_dep_Rec_b-barrel"/>
    <property type="match status" value="1"/>
</dbReference>
<evidence type="ECO:0000256" key="4">
    <source>
        <dbReference type="ARBA" id="ARBA00022692"/>
    </source>
</evidence>
<dbReference type="Gene3D" id="2.60.40.1120">
    <property type="entry name" value="Carboxypeptidase-like, regulatory domain"/>
    <property type="match status" value="1"/>
</dbReference>
<dbReference type="InterPro" id="IPR037066">
    <property type="entry name" value="Plug_dom_sf"/>
</dbReference>
<gene>
    <name evidence="12" type="ORF">TBC1_11402</name>
</gene>
<keyword evidence="7 8" id="KW-0998">Cell outer membrane</keyword>
<reference evidence="12" key="1">
    <citation type="journal article" date="2015" name="Genome Announc.">
        <title>Draft Genome Sequence of Bacteroidales Strain TBC1, a Novel Isolate from a Methanogenic Wastewater Treatment System.</title>
        <authorList>
            <person name="Tourlousse D.M."/>
            <person name="Matsuura N."/>
            <person name="Sun L."/>
            <person name="Toyonaga M."/>
            <person name="Kuroda K."/>
            <person name="Ohashi A."/>
            <person name="Cruz R."/>
            <person name="Yamaguchi T."/>
            <person name="Sekiguchi Y."/>
        </authorList>
    </citation>
    <scope>NUCLEOTIDE SEQUENCE [LARGE SCALE GENOMIC DNA]</scope>
    <source>
        <strain evidence="12">TBC1</strain>
    </source>
</reference>
<comment type="subcellular location">
    <subcellularLocation>
        <location evidence="1 8">Cell outer membrane</location>
        <topology evidence="1 8">Multi-pass membrane protein</topology>
    </subcellularLocation>
</comment>
<feature type="domain" description="TonB-dependent receptor-like beta-barrel" evidence="10">
    <location>
        <begin position="397"/>
        <end position="860"/>
    </location>
</feature>
<evidence type="ECO:0000256" key="6">
    <source>
        <dbReference type="ARBA" id="ARBA00023136"/>
    </source>
</evidence>
<dbReference type="InterPro" id="IPR000531">
    <property type="entry name" value="Beta-barrel_TonB"/>
</dbReference>
<keyword evidence="6 8" id="KW-0472">Membrane</keyword>
<dbReference type="FunFam" id="2.60.40.1120:FF:000003">
    <property type="entry name" value="Outer membrane protein Omp121"/>
    <property type="match status" value="1"/>
</dbReference>
<dbReference type="InterPro" id="IPR023997">
    <property type="entry name" value="TonB-dep_OMP_SusC/RagA_CS"/>
</dbReference>
<sequence length="1032" mass="113322">MILVKLIFRNCQKCQKSGKIKLLFILILALGIIPAAMAQQVRVSGQVKNASNGETLPGVTVVVKGTTSGTSTDIEGRFSIEVPSTATLIFSFVGMETQEIPVQGRTTINVSLNSSASMLDEVVVVGYGSAKRMDLTGSITTVKAKDLAYQAVANPAQALQGKVAGVQVTNSGSPGSSPVIRIRGLGTVSSSSSPLYVVDGILTNDISYLGTNDIENITFLKDASSSAIYGVRAANGVIIVTTKRSQSREARISYSGYTGFQKVVNKFELAKGVQYIDLVNEKNKLLAEASGSTFTPIDPADYPDEIDWYNEVLREKSLTQSHDISVMGGSAKSLYTFGASWFMQEGLVKGHDYDRINIRSSLESEVMKNLKVGYSANLSTYKFKDVPGVFYNAYVAPPVFTAKLNDSTFNPMGSGSLGNFSNPAAQLYYFNSRSNGIRFLGSAFAELKILEHFKLKTSYGIDYGSNRNRSYTPYYVVSETQVDTNRTLSRSMNYSTDGFWDNTLTYENTFGKHKVTAMAGISAQEFRDLGLSGSRSGVENYGDQSLYLGFGDQTTSNSGDYGSKITALSYFGRATYNYMDKYLFTGTLRYDGSSVFPSDERFDLFPSVGFGWVMTNEDFMQNQSIFDFLKLRASWGVTGNNRIPANIYTLTIAKGGELSTAFGQGGNVVIAEGANITSAVPPTLRWEKVKEFDIAFEGLAVGNKLSFELDYYHRLTVDGIFPTTLSATAGTSGSYLQNNGDFLNQGIELTLGWTDKAGDFNYSFNTNFTYNKNEVKELLEGTLGLFGGNLPVGGFFSTYTIVGEPIGSYYGRNVVGIFQNEDDINNYTWTNPETNEEVLIQPNAKPGDFKYEDVDNNGLIDAKDRVFLGSALPTYLFGFNATLEYKGVDFSVDIYAQGGNKIYNAKRAQRLGNENYDLDFYENRWTGEGSTNEYPSADLTADNMLPNSWYIEPGGFVRIRNIQVGYTIPEKMVTKLGIRSVRFYVNTSNPFTFFKYNGFSPEIASSSPTSQGIDLNVYPMSATYNFGVNVNF</sequence>
<dbReference type="InterPro" id="IPR012910">
    <property type="entry name" value="Plug_dom"/>
</dbReference>
<dbReference type="InterPro" id="IPR008969">
    <property type="entry name" value="CarboxyPept-like_regulatory"/>
</dbReference>
<evidence type="ECO:0000256" key="8">
    <source>
        <dbReference type="PROSITE-ProRule" id="PRU01360"/>
    </source>
</evidence>
<keyword evidence="13" id="KW-1185">Reference proteome</keyword>
<keyword evidence="2 8" id="KW-0813">Transport</keyword>
<dbReference type="NCBIfam" id="TIGR04057">
    <property type="entry name" value="SusC_RagA_signa"/>
    <property type="match status" value="1"/>
</dbReference>
<dbReference type="PATRIC" id="fig|1678841.3.peg.461"/>
<dbReference type="Proteomes" id="UP000053091">
    <property type="component" value="Unassembled WGS sequence"/>
</dbReference>
<proteinExistence type="inferred from homology"/>
<protein>
    <submittedName>
        <fullName evidence="12">TonB-linked outer membrane protein, SusC/RagA family</fullName>
    </submittedName>
</protein>
<dbReference type="PROSITE" id="PS52016">
    <property type="entry name" value="TONB_DEPENDENT_REC_3"/>
    <property type="match status" value="1"/>
</dbReference>
<evidence type="ECO:0000313" key="12">
    <source>
        <dbReference type="EMBL" id="GAP42273.1"/>
    </source>
</evidence>
<evidence type="ECO:0000256" key="5">
    <source>
        <dbReference type="ARBA" id="ARBA00023077"/>
    </source>
</evidence>
<dbReference type="Pfam" id="PF07715">
    <property type="entry name" value="Plug"/>
    <property type="match status" value="1"/>
</dbReference>
<evidence type="ECO:0000259" key="10">
    <source>
        <dbReference type="Pfam" id="PF00593"/>
    </source>
</evidence>
<dbReference type="Gene3D" id="2.40.170.20">
    <property type="entry name" value="TonB-dependent receptor, beta-barrel domain"/>
    <property type="match status" value="1"/>
</dbReference>
<evidence type="ECO:0000256" key="7">
    <source>
        <dbReference type="ARBA" id="ARBA00023237"/>
    </source>
</evidence>
<dbReference type="InterPro" id="IPR039426">
    <property type="entry name" value="TonB-dep_rcpt-like"/>
</dbReference>
<organism evidence="12">
    <name type="scientific">Lentimicrobium saccharophilum</name>
    <dbReference type="NCBI Taxonomy" id="1678841"/>
    <lineage>
        <taxon>Bacteria</taxon>
        <taxon>Pseudomonadati</taxon>
        <taxon>Bacteroidota</taxon>
        <taxon>Bacteroidia</taxon>
        <taxon>Bacteroidales</taxon>
        <taxon>Lentimicrobiaceae</taxon>
        <taxon>Lentimicrobium</taxon>
    </lineage>
</organism>
<keyword evidence="4 8" id="KW-0812">Transmembrane</keyword>
<dbReference type="NCBIfam" id="TIGR04056">
    <property type="entry name" value="OMP_RagA_SusC"/>
    <property type="match status" value="1"/>
</dbReference>
<name>A0A0S7BXI1_9BACT</name>
<evidence type="ECO:0000256" key="2">
    <source>
        <dbReference type="ARBA" id="ARBA00022448"/>
    </source>
</evidence>
<dbReference type="Pfam" id="PF13715">
    <property type="entry name" value="CarbopepD_reg_2"/>
    <property type="match status" value="1"/>
</dbReference>
<evidence type="ECO:0000256" key="3">
    <source>
        <dbReference type="ARBA" id="ARBA00022452"/>
    </source>
</evidence>
<dbReference type="Gene3D" id="2.170.130.10">
    <property type="entry name" value="TonB-dependent receptor, plug domain"/>
    <property type="match status" value="1"/>
</dbReference>
<dbReference type="InterPro" id="IPR036942">
    <property type="entry name" value="Beta-barrel_TonB_sf"/>
</dbReference>
<dbReference type="InterPro" id="IPR023996">
    <property type="entry name" value="TonB-dep_OMP_SusC/RagA"/>
</dbReference>
<dbReference type="STRING" id="1678841.TBC1_11402"/>
<evidence type="ECO:0000313" key="13">
    <source>
        <dbReference type="Proteomes" id="UP000053091"/>
    </source>
</evidence>
<dbReference type="EMBL" id="DF968182">
    <property type="protein sequence ID" value="GAP42273.1"/>
    <property type="molecule type" value="Genomic_DNA"/>
</dbReference>